<protein>
    <submittedName>
        <fullName evidence="1">Uncharacterized protein</fullName>
    </submittedName>
</protein>
<gene>
    <name evidence="1" type="ORF">OESDEN_23782</name>
</gene>
<sequence>MASDFMTSCGVKWIRIMEKTPRTSFVRVYATTRQASYETKETKRSGECIIAFTNSGLRKSLVSAS</sequence>
<keyword evidence="2" id="KW-1185">Reference proteome</keyword>
<reference evidence="1 2" key="1">
    <citation type="submission" date="2014-03" db="EMBL/GenBank/DDBJ databases">
        <title>Draft genome of the hookworm Oesophagostomum dentatum.</title>
        <authorList>
            <person name="Mitreva M."/>
        </authorList>
    </citation>
    <scope>NUCLEOTIDE SEQUENCE [LARGE SCALE GENOMIC DNA]</scope>
    <source>
        <strain evidence="1 2">OD-Hann</strain>
    </source>
</reference>
<evidence type="ECO:0000313" key="1">
    <source>
        <dbReference type="EMBL" id="KHJ76598.1"/>
    </source>
</evidence>
<dbReference type="Proteomes" id="UP000053660">
    <property type="component" value="Unassembled WGS sequence"/>
</dbReference>
<accession>A0A0B1RU28</accession>
<dbReference type="EMBL" id="KN611596">
    <property type="protein sequence ID" value="KHJ76598.1"/>
    <property type="molecule type" value="Genomic_DNA"/>
</dbReference>
<organism evidence="1 2">
    <name type="scientific">Oesophagostomum dentatum</name>
    <name type="common">Nodular worm</name>
    <dbReference type="NCBI Taxonomy" id="61180"/>
    <lineage>
        <taxon>Eukaryota</taxon>
        <taxon>Metazoa</taxon>
        <taxon>Ecdysozoa</taxon>
        <taxon>Nematoda</taxon>
        <taxon>Chromadorea</taxon>
        <taxon>Rhabditida</taxon>
        <taxon>Rhabditina</taxon>
        <taxon>Rhabditomorpha</taxon>
        <taxon>Strongyloidea</taxon>
        <taxon>Strongylidae</taxon>
        <taxon>Oesophagostomum</taxon>
    </lineage>
</organism>
<proteinExistence type="predicted"/>
<dbReference type="AlphaFoldDB" id="A0A0B1RU28"/>
<evidence type="ECO:0000313" key="2">
    <source>
        <dbReference type="Proteomes" id="UP000053660"/>
    </source>
</evidence>
<name>A0A0B1RU28_OESDE</name>